<dbReference type="InterPro" id="IPR000719">
    <property type="entry name" value="Prot_kinase_dom"/>
</dbReference>
<dbReference type="CDD" id="cd05121">
    <property type="entry name" value="ABC1_ADCK3-like"/>
    <property type="match status" value="1"/>
</dbReference>
<evidence type="ECO:0000256" key="1">
    <source>
        <dbReference type="ARBA" id="ARBA00009670"/>
    </source>
</evidence>
<dbReference type="InterPro" id="IPR050154">
    <property type="entry name" value="UbiB_kinase"/>
</dbReference>
<protein>
    <recommendedName>
        <fullName evidence="3">Protein kinase domain-containing protein</fullName>
    </recommendedName>
</protein>
<dbReference type="STRING" id="1267766.WYH_02548"/>
<keyword evidence="2" id="KW-1133">Transmembrane helix</keyword>
<dbReference type="PATRIC" id="fig|1267766.3.peg.2580"/>
<keyword evidence="2" id="KW-0812">Transmembrane</keyword>
<dbReference type="InterPro" id="IPR004147">
    <property type="entry name" value="ABC1_dom"/>
</dbReference>
<dbReference type="Pfam" id="PF03109">
    <property type="entry name" value="ABC1"/>
    <property type="match status" value="1"/>
</dbReference>
<dbReference type="PANTHER" id="PTHR10566:SF113">
    <property type="entry name" value="PROTEIN ACTIVITY OF BC1 COMPLEX KINASE 7, CHLOROPLASTIC"/>
    <property type="match status" value="1"/>
</dbReference>
<keyword evidence="2" id="KW-0472">Membrane</keyword>
<dbReference type="InterPro" id="IPR011009">
    <property type="entry name" value="Kinase-like_dom_sf"/>
</dbReference>
<evidence type="ECO:0000259" key="3">
    <source>
        <dbReference type="PROSITE" id="PS50011"/>
    </source>
</evidence>
<dbReference type="GO" id="GO:0005524">
    <property type="term" value="F:ATP binding"/>
    <property type="evidence" value="ECO:0007669"/>
    <property type="project" value="InterPro"/>
</dbReference>
<keyword evidence="4" id="KW-0808">Transferase</keyword>
<accession>A0A0F7KT49</accession>
<organism evidence="4 5">
    <name type="scientific">Croceibacterium atlanticum</name>
    <dbReference type="NCBI Taxonomy" id="1267766"/>
    <lineage>
        <taxon>Bacteria</taxon>
        <taxon>Pseudomonadati</taxon>
        <taxon>Pseudomonadota</taxon>
        <taxon>Alphaproteobacteria</taxon>
        <taxon>Sphingomonadales</taxon>
        <taxon>Erythrobacteraceae</taxon>
        <taxon>Croceibacterium</taxon>
    </lineage>
</organism>
<dbReference type="AlphaFoldDB" id="A0A0F7KT49"/>
<dbReference type="SUPFAM" id="SSF56112">
    <property type="entry name" value="Protein kinase-like (PK-like)"/>
    <property type="match status" value="1"/>
</dbReference>
<evidence type="ECO:0000313" key="4">
    <source>
        <dbReference type="EMBL" id="AKH43578.1"/>
    </source>
</evidence>
<sequence>MIIRGIQIMWTATRLLLDVLSAMMLNRMGFGRRMTTLPQRTTRRLENLGPTFTKLGQALSERRDILDANWAASLSNLQSKAAPFPADAAVGIIEQSLAANTATAFAGFEREPLAAGSVAQVHAAKLHDGREVVVKVLRPGVGEQIARDMRILLVLVRLFQHVIPALRRHRAAALAKELAHNLKRETDFRQEARNIRLFARAFADSETVYIPDVVDEMSDASVITQERSMGTPLDEREAIERGNTLTETFIDFYLQQFFVLGAFHADPHPGNLLIMSDGRLCVHDFGAVGRLDIGTREALLGFVAAFIYLDSEWLTDAAIDLGLLSVTADRAALTRGVDGILAELQGAAMSEWSLAKTMLDIGRLSGYRTLSLPPHLAALVRTVFTAESTLRKLNPEADLLLVLQATGNRFLANRRSAVIGNLHTPRLEWEIARFVRRAPAIGAGWLQRAPAGAAGHPIGSLAPGSGLDHAVRQVALAIAALGSYLASAALMLADRGPRVLGDIPLPAAIILAAALLLTIQILIQSHRQSEQQQ</sequence>
<dbReference type="EMBL" id="CP011452">
    <property type="protein sequence ID" value="AKH43578.1"/>
    <property type="molecule type" value="Genomic_DNA"/>
</dbReference>
<name>A0A0F7KT49_9SPHN</name>
<gene>
    <name evidence="4" type="primary">ubiB_2</name>
    <name evidence="4" type="ORF">WYH_02548</name>
</gene>
<comment type="similarity">
    <text evidence="1">Belongs to the protein kinase superfamily. ADCK protein kinase family.</text>
</comment>
<evidence type="ECO:0000256" key="2">
    <source>
        <dbReference type="SAM" id="Phobius"/>
    </source>
</evidence>
<dbReference type="OrthoDB" id="9795390at2"/>
<feature type="transmembrane region" description="Helical" evidence="2">
    <location>
        <begin position="505"/>
        <end position="523"/>
    </location>
</feature>
<keyword evidence="5" id="KW-1185">Reference proteome</keyword>
<dbReference type="PROSITE" id="PS50011">
    <property type="entry name" value="PROTEIN_KINASE_DOM"/>
    <property type="match status" value="1"/>
</dbReference>
<reference evidence="4" key="1">
    <citation type="submission" date="2015-05" db="EMBL/GenBank/DDBJ databases">
        <title>The complete genome of Altererythrobacter atlanticus strain 26DY36.</title>
        <authorList>
            <person name="Wu Y.-H."/>
            <person name="Cheng H."/>
            <person name="Wu X.-W."/>
        </authorList>
    </citation>
    <scope>NUCLEOTIDE SEQUENCE [LARGE SCALE GENOMIC DNA]</scope>
    <source>
        <strain evidence="4">26DY36</strain>
    </source>
</reference>
<dbReference type="PANTHER" id="PTHR10566">
    <property type="entry name" value="CHAPERONE-ACTIVITY OF BC1 COMPLEX CABC1 -RELATED"/>
    <property type="match status" value="1"/>
</dbReference>
<feature type="domain" description="Protein kinase" evidence="3">
    <location>
        <begin position="107"/>
        <end position="411"/>
    </location>
</feature>
<dbReference type="GO" id="GO:0004672">
    <property type="term" value="F:protein kinase activity"/>
    <property type="evidence" value="ECO:0007669"/>
    <property type="project" value="InterPro"/>
</dbReference>
<proteinExistence type="inferred from homology"/>
<dbReference type="Proteomes" id="UP000034392">
    <property type="component" value="Chromosome"/>
</dbReference>
<dbReference type="KEGG" id="aay:WYH_02548"/>
<evidence type="ECO:0000313" key="5">
    <source>
        <dbReference type="Proteomes" id="UP000034392"/>
    </source>
</evidence>